<evidence type="ECO:0000256" key="1">
    <source>
        <dbReference type="ARBA" id="ARBA00000707"/>
    </source>
</evidence>
<dbReference type="SUPFAM" id="SSF54001">
    <property type="entry name" value="Cysteine proteinases"/>
    <property type="match status" value="1"/>
</dbReference>
<dbReference type="Pfam" id="PF14533">
    <property type="entry name" value="USP7_C2"/>
    <property type="match status" value="1"/>
</dbReference>
<dbReference type="InterPro" id="IPR018200">
    <property type="entry name" value="USP_CS"/>
</dbReference>
<dbReference type="InterPro" id="IPR001394">
    <property type="entry name" value="Peptidase_C19_UCH"/>
</dbReference>
<evidence type="ECO:0000313" key="12">
    <source>
        <dbReference type="Proteomes" id="UP001648503"/>
    </source>
</evidence>
<dbReference type="Pfam" id="PF00443">
    <property type="entry name" value="UCH"/>
    <property type="match status" value="1"/>
</dbReference>
<dbReference type="SMART" id="SM00061">
    <property type="entry name" value="MATH"/>
    <property type="match status" value="1"/>
</dbReference>
<dbReference type="EC" id="3.4.19.12" evidence="3"/>
<dbReference type="Gene3D" id="2.60.210.10">
    <property type="entry name" value="Apoptosis, Tumor Necrosis Factor Receptor Associated Protein 2, Chain A"/>
    <property type="match status" value="1"/>
</dbReference>
<protein>
    <recommendedName>
        <fullName evidence="3">ubiquitinyl hydrolase 1</fullName>
        <ecNumber evidence="3">3.4.19.12</ecNumber>
    </recommendedName>
</protein>
<keyword evidence="12" id="KW-1185">Reference proteome</keyword>
<evidence type="ECO:0000256" key="4">
    <source>
        <dbReference type="ARBA" id="ARBA00022670"/>
    </source>
</evidence>
<evidence type="ECO:0000256" key="5">
    <source>
        <dbReference type="ARBA" id="ARBA00022786"/>
    </source>
</evidence>
<evidence type="ECO:0000256" key="3">
    <source>
        <dbReference type="ARBA" id="ARBA00012759"/>
    </source>
</evidence>
<keyword evidence="6" id="KW-0378">Hydrolase</keyword>
<accession>A0ABQ8FD54</accession>
<dbReference type="SUPFAM" id="SSF49599">
    <property type="entry name" value="TRAF domain-like"/>
    <property type="match status" value="1"/>
</dbReference>
<dbReference type="InterPro" id="IPR050164">
    <property type="entry name" value="Peptidase_C19"/>
</dbReference>
<feature type="domain" description="MATH" evidence="9">
    <location>
        <begin position="127"/>
        <end position="258"/>
    </location>
</feature>
<dbReference type="InterPro" id="IPR038765">
    <property type="entry name" value="Papain-like_cys_pep_sf"/>
</dbReference>
<evidence type="ECO:0000259" key="10">
    <source>
        <dbReference type="PROSITE" id="PS50235"/>
    </source>
</evidence>
<reference evidence="11 12" key="1">
    <citation type="submission" date="2021-02" db="EMBL/GenBank/DDBJ databases">
        <title>Variation within the Batrachochytrium salamandrivorans European outbreak.</title>
        <authorList>
            <person name="Kelly M."/>
            <person name="Pasmans F."/>
            <person name="Shea T.P."/>
            <person name="Munoz J.F."/>
            <person name="Carranza S."/>
            <person name="Cuomo C.A."/>
            <person name="Martel A."/>
        </authorList>
    </citation>
    <scope>NUCLEOTIDE SEQUENCE [LARGE SCALE GENOMIC DNA]</scope>
    <source>
        <strain evidence="11 12">AMFP18/2</strain>
    </source>
</reference>
<keyword evidence="7" id="KW-0788">Thiol protease</keyword>
<dbReference type="InterPro" id="IPR028889">
    <property type="entry name" value="USP"/>
</dbReference>
<feature type="region of interest" description="Disordered" evidence="8">
    <location>
        <begin position="70"/>
        <end position="101"/>
    </location>
</feature>
<keyword evidence="4" id="KW-0645">Protease</keyword>
<dbReference type="InterPro" id="IPR024729">
    <property type="entry name" value="USP7_ICP0-binding_dom"/>
</dbReference>
<dbReference type="Pfam" id="PF22486">
    <property type="entry name" value="MATH_2"/>
    <property type="match status" value="1"/>
</dbReference>
<evidence type="ECO:0000256" key="7">
    <source>
        <dbReference type="ARBA" id="ARBA00022807"/>
    </source>
</evidence>
<dbReference type="Proteomes" id="UP001648503">
    <property type="component" value="Unassembled WGS sequence"/>
</dbReference>
<dbReference type="InterPro" id="IPR002083">
    <property type="entry name" value="MATH/TRAF_dom"/>
</dbReference>
<keyword evidence="5" id="KW-0833">Ubl conjugation pathway</keyword>
<dbReference type="PROSITE" id="PS50144">
    <property type="entry name" value="MATH"/>
    <property type="match status" value="1"/>
</dbReference>
<sequence length="1196" mass="136856">MKPETDTINHETATAVSVQAAALAEAATTDIHDGIMDTIADAIVHEGDTPMQTDAPPSYRQSNNTRIASLGDNVHSNLGEHQASPWSAEASPQLQGQQKPPVQDTVVLPEPEDITAVPDYDQPVLDQLVFKWDISNWSSLPERHHSPMFSCGGYRWKVLLFPQGNKNPYHVSAFLESVDASDHIEAGTKWHCCASFAIRLANTSDGAICSKNSYSQNRYTPSQVDWGFNMLFKTQELLTMTGNRSILESDALTVVISLKVLKDELGTLWHSYIDWDSRKETGHVGIRNQGATCYLNSLLQSLYFTSYFRKATYLIPTENDEPQKSVPLALQRLFYNMQFSDGSVSTTELTKSFGWDTTEAFYQHDVQELNRVLQDNLESKMKGTTAEGAIRKLFTGKMKSYIRCIDVDFESSRVEDFYDIQLNVKGCKNLHDSFVEYCAVETMDGENKYFAEGFGLQDAKKGVVFSEFPPVLHLQLKRFEYDIERDALVKMNDRHEFPLEIELDEFLEEPNTAVKQKYHLHGVLVHSGELHAGHYCAFIRPEKNGKWFKYDDDRVIPVFEKEVLEDTYGGDIVRPNNDDQSSGKPMYHSRVQKHFTNAYMLVYIRESDIEEILTPITESDIPDHLRRLFDEERIIADRKKRDREESHLYLNINLVTDDDMRQYEGHDLCSFDEKSPSTMHAFRMKRDDTLHSFKNLVSEELHVPIEQIHLWNIIVRQNKTIRPDAPLRAADDSITLEDIRGRIGNRLADMRFYAEVSEKPIEHVNGVPSYISPIGANGARQQLLLFIKYYDPIVPKLEFLTSYTVKNKFSPISDLLPHLLKLKGFPADTSIVLYEEIKVGMIEAIQVSNTFEQCELVNGDVICFQREIKGDQIAEVVDTQLLTAPGYYELLSNRINVEFKPKSTDMLNKGDFMLVLSKKMLYDAAMAAIAKALDWDPFKIRLWPYNGVGPMGKAPLRRTALVTLGEMLGVTPYMNQTSPVVLYEMLDVSILELETKKYIKVLYVDMNRREHGPFDIFLLKTSRVEDILTSVAARVPSLVADPKSNLRLFDASNFRIKREYKNEELIEMMANNTPLIVDQISEEELNMASVDKVAFVCHFFKEPSRGHGSPFHFVLKPGEMFSETKKRLFARSHMSERDFEKVKFYFLAERTKQIAIEDDDILHDKLLSSRDMIGMDHPDKSIRIKYGVEKSIKILN</sequence>
<comment type="catalytic activity">
    <reaction evidence="1">
        <text>Thiol-dependent hydrolysis of ester, thioester, amide, peptide and isopeptide bonds formed by the C-terminal Gly of ubiquitin (a 76-residue protein attached to proteins as an intracellular targeting signal).</text>
        <dbReference type="EC" id="3.4.19.12"/>
    </reaction>
</comment>
<dbReference type="PROSITE" id="PS00972">
    <property type="entry name" value="USP_1"/>
    <property type="match status" value="1"/>
</dbReference>
<evidence type="ECO:0000259" key="9">
    <source>
        <dbReference type="PROSITE" id="PS50144"/>
    </source>
</evidence>
<dbReference type="Gene3D" id="3.10.20.90">
    <property type="entry name" value="Phosphatidylinositol 3-kinase Catalytic Subunit, Chain A, domain 1"/>
    <property type="match status" value="2"/>
</dbReference>
<dbReference type="Gene3D" id="3.90.70.10">
    <property type="entry name" value="Cysteine proteinases"/>
    <property type="match status" value="1"/>
</dbReference>
<dbReference type="InterPro" id="IPR029346">
    <property type="entry name" value="USP_C"/>
</dbReference>
<dbReference type="EMBL" id="JAFCIX010000242">
    <property type="protein sequence ID" value="KAH6596210.1"/>
    <property type="molecule type" value="Genomic_DNA"/>
</dbReference>
<comment type="caution">
    <text evidence="11">The sequence shown here is derived from an EMBL/GenBank/DDBJ whole genome shotgun (WGS) entry which is preliminary data.</text>
</comment>
<organism evidence="11 12">
    <name type="scientific">Batrachochytrium salamandrivorans</name>
    <dbReference type="NCBI Taxonomy" id="1357716"/>
    <lineage>
        <taxon>Eukaryota</taxon>
        <taxon>Fungi</taxon>
        <taxon>Fungi incertae sedis</taxon>
        <taxon>Chytridiomycota</taxon>
        <taxon>Chytridiomycota incertae sedis</taxon>
        <taxon>Chytridiomycetes</taxon>
        <taxon>Rhizophydiales</taxon>
        <taxon>Rhizophydiales incertae sedis</taxon>
        <taxon>Batrachochytrium</taxon>
    </lineage>
</organism>
<dbReference type="Pfam" id="PF12436">
    <property type="entry name" value="USP7_ICP0_bdg"/>
    <property type="match status" value="1"/>
</dbReference>
<feature type="domain" description="USP" evidence="10">
    <location>
        <begin position="284"/>
        <end position="606"/>
    </location>
</feature>
<evidence type="ECO:0000256" key="8">
    <source>
        <dbReference type="SAM" id="MobiDB-lite"/>
    </source>
</evidence>
<comment type="similarity">
    <text evidence="2">Belongs to the peptidase C19 family.</text>
</comment>
<dbReference type="PANTHER" id="PTHR24006:SF644">
    <property type="entry name" value="UBIQUITIN CARBOXYL-TERMINAL HYDROLASE 7"/>
    <property type="match status" value="1"/>
</dbReference>
<dbReference type="CDD" id="cd02659">
    <property type="entry name" value="peptidase_C19C"/>
    <property type="match status" value="1"/>
</dbReference>
<gene>
    <name evidence="11" type="ORF">BASA50_005251</name>
</gene>
<dbReference type="PANTHER" id="PTHR24006">
    <property type="entry name" value="UBIQUITIN CARBOXYL-TERMINAL HYDROLASE"/>
    <property type="match status" value="1"/>
</dbReference>
<proteinExistence type="inferred from homology"/>
<dbReference type="PROSITE" id="PS00973">
    <property type="entry name" value="USP_2"/>
    <property type="match status" value="1"/>
</dbReference>
<evidence type="ECO:0000256" key="6">
    <source>
        <dbReference type="ARBA" id="ARBA00022801"/>
    </source>
</evidence>
<feature type="compositionally biased region" description="Polar residues" evidence="8">
    <location>
        <begin position="90"/>
        <end position="100"/>
    </location>
</feature>
<dbReference type="InterPro" id="IPR008974">
    <property type="entry name" value="TRAF-like"/>
</dbReference>
<evidence type="ECO:0000256" key="2">
    <source>
        <dbReference type="ARBA" id="ARBA00009085"/>
    </source>
</evidence>
<evidence type="ECO:0000313" key="11">
    <source>
        <dbReference type="EMBL" id="KAH6596210.1"/>
    </source>
</evidence>
<name>A0ABQ8FD54_9FUNG</name>
<dbReference type="PROSITE" id="PS50235">
    <property type="entry name" value="USP_3"/>
    <property type="match status" value="1"/>
</dbReference>